<dbReference type="RefSeq" id="WP_137696341.1">
    <property type="nucleotide sequence ID" value="NZ_CP061336.1"/>
</dbReference>
<name>A0A4U7JJI7_9FIRM</name>
<dbReference type="Proteomes" id="UP000306409">
    <property type="component" value="Chromosome"/>
</dbReference>
<protein>
    <recommendedName>
        <fullName evidence="3">Immunity protein 30 domain-containing protein</fullName>
    </recommendedName>
</protein>
<organism evidence="1 2">
    <name type="scientific">Ruminiclostridium herbifermentans</name>
    <dbReference type="NCBI Taxonomy" id="2488810"/>
    <lineage>
        <taxon>Bacteria</taxon>
        <taxon>Bacillati</taxon>
        <taxon>Bacillota</taxon>
        <taxon>Clostridia</taxon>
        <taxon>Eubacteriales</taxon>
        <taxon>Oscillospiraceae</taxon>
        <taxon>Ruminiclostridium</taxon>
    </lineage>
</organism>
<keyword evidence="2" id="KW-1185">Reference proteome</keyword>
<dbReference type="EMBL" id="CP061336">
    <property type="protein sequence ID" value="QNU68431.1"/>
    <property type="molecule type" value="Genomic_DNA"/>
</dbReference>
<dbReference type="OrthoDB" id="1914797at2"/>
<evidence type="ECO:0000313" key="1">
    <source>
        <dbReference type="EMBL" id="QNU68431.1"/>
    </source>
</evidence>
<sequence length="141" mass="16790">MYKNFVEFMKDFLDEDSSQDFWYDIASEDARKLLLRFSESDWLEMLNELDSQPLEFKKKLAYCLDNIESAQQLKVLLQLANTLDKELLEVCVDSLRNFMEDHREKIIQNKLLIDNIKQTLPDVGIATKKVYEDFLNRLEDK</sequence>
<dbReference type="AlphaFoldDB" id="A0A4U7JJI7"/>
<dbReference type="KEGG" id="rher:EHE19_008540"/>
<evidence type="ECO:0008006" key="3">
    <source>
        <dbReference type="Google" id="ProtNLM"/>
    </source>
</evidence>
<reference evidence="1 2" key="1">
    <citation type="submission" date="2020-09" db="EMBL/GenBank/DDBJ databases">
        <title>Characterization and genome sequencing of Ruminiclostridium sp. nov. MA18.</title>
        <authorList>
            <person name="Rettenmaier R."/>
            <person name="Kowollik M.-L."/>
            <person name="Liebl W."/>
            <person name="Zverlov V."/>
        </authorList>
    </citation>
    <scope>NUCLEOTIDE SEQUENCE [LARGE SCALE GENOMIC DNA]</scope>
    <source>
        <strain evidence="1 2">MA18</strain>
    </source>
</reference>
<proteinExistence type="predicted"/>
<accession>A0A4U7JJI7</accession>
<gene>
    <name evidence="1" type="ORF">EHE19_008540</name>
</gene>
<evidence type="ECO:0000313" key="2">
    <source>
        <dbReference type="Proteomes" id="UP000306409"/>
    </source>
</evidence>